<protein>
    <submittedName>
        <fullName evidence="1">Uncharacterized protein</fullName>
    </submittedName>
</protein>
<comment type="caution">
    <text evidence="1">The sequence shown here is derived from an EMBL/GenBank/DDBJ whole genome shotgun (WGS) entry which is preliminary data.</text>
</comment>
<dbReference type="AlphaFoldDB" id="A0A8S1S0G0"/>
<organism evidence="1 2">
    <name type="scientific">Paramecium pentaurelia</name>
    <dbReference type="NCBI Taxonomy" id="43138"/>
    <lineage>
        <taxon>Eukaryota</taxon>
        <taxon>Sar</taxon>
        <taxon>Alveolata</taxon>
        <taxon>Ciliophora</taxon>
        <taxon>Intramacronucleata</taxon>
        <taxon>Oligohymenophorea</taxon>
        <taxon>Peniculida</taxon>
        <taxon>Parameciidae</taxon>
        <taxon>Paramecium</taxon>
    </lineage>
</organism>
<dbReference type="Proteomes" id="UP000689195">
    <property type="component" value="Unassembled WGS sequence"/>
</dbReference>
<gene>
    <name evidence="1" type="ORF">PPENT_87.1.T0010519</name>
</gene>
<evidence type="ECO:0000313" key="1">
    <source>
        <dbReference type="EMBL" id="CAD8132254.1"/>
    </source>
</evidence>
<dbReference type="EMBL" id="CAJJDO010000001">
    <property type="protein sequence ID" value="CAD8132254.1"/>
    <property type="molecule type" value="Genomic_DNA"/>
</dbReference>
<reference evidence="1" key="1">
    <citation type="submission" date="2021-01" db="EMBL/GenBank/DDBJ databases">
        <authorList>
            <consortium name="Genoscope - CEA"/>
            <person name="William W."/>
        </authorList>
    </citation>
    <scope>NUCLEOTIDE SEQUENCE</scope>
</reference>
<name>A0A8S1S0G0_9CILI</name>
<keyword evidence="2" id="KW-1185">Reference proteome</keyword>
<accession>A0A8S1S0G0</accession>
<proteinExistence type="predicted"/>
<evidence type="ECO:0000313" key="2">
    <source>
        <dbReference type="Proteomes" id="UP000689195"/>
    </source>
</evidence>
<sequence>MNSSKTSRTTKPMHLIHLEQKISLKNHFNKPTLRESVPTLLKPYTLSPTKQQQPLQKQQQNNGYRKLSIEKKIIQLRKQIMNSKSGKSKQLFQTQKLQIKEGFYVIDVKSDIKSVRSNDNRLEKKFKIFQIPIAIQDKNSKQSNSQEKQILQIPHLKFRDKQSLAIDEICNATPKCLPSTKQPSEPNSPYFIRKLQSQQITQRSISQGNFDKQKQNQWMAWPQNLEGWNNHVNNPDEDLLLQLHYY</sequence>
<dbReference type="OrthoDB" id="306006at2759"/>